<dbReference type="AlphaFoldDB" id="A0A1L9PKX7"/>
<gene>
    <name evidence="3" type="ORF">ASPVEDRAFT_168319</name>
</gene>
<dbReference type="VEuPathDB" id="FungiDB:ASPVEDRAFT_168319"/>
<evidence type="ECO:0000313" key="4">
    <source>
        <dbReference type="Proteomes" id="UP000184073"/>
    </source>
</evidence>
<dbReference type="InterPro" id="IPR002347">
    <property type="entry name" value="SDR_fam"/>
</dbReference>
<dbReference type="EMBL" id="KV878129">
    <property type="protein sequence ID" value="OJJ02096.1"/>
    <property type="molecule type" value="Genomic_DNA"/>
</dbReference>
<dbReference type="Pfam" id="PF13561">
    <property type="entry name" value="adh_short_C2"/>
    <property type="match status" value="1"/>
</dbReference>
<dbReference type="PANTHER" id="PTHR42760">
    <property type="entry name" value="SHORT-CHAIN DEHYDROGENASES/REDUCTASES FAMILY MEMBER"/>
    <property type="match status" value="1"/>
</dbReference>
<evidence type="ECO:0000313" key="3">
    <source>
        <dbReference type="EMBL" id="OJJ02096.1"/>
    </source>
</evidence>
<dbReference type="CDD" id="cd05233">
    <property type="entry name" value="SDR_c"/>
    <property type="match status" value="1"/>
</dbReference>
<dbReference type="GO" id="GO:0016616">
    <property type="term" value="F:oxidoreductase activity, acting on the CH-OH group of donors, NAD or NADP as acceptor"/>
    <property type="evidence" value="ECO:0007669"/>
    <property type="project" value="TreeGrafter"/>
</dbReference>
<evidence type="ECO:0000256" key="2">
    <source>
        <dbReference type="ARBA" id="ARBA00022857"/>
    </source>
</evidence>
<keyword evidence="4" id="KW-1185">Reference proteome</keyword>
<dbReference type="OrthoDB" id="5840532at2759"/>
<organism evidence="3 4">
    <name type="scientific">Aspergillus versicolor CBS 583.65</name>
    <dbReference type="NCBI Taxonomy" id="1036611"/>
    <lineage>
        <taxon>Eukaryota</taxon>
        <taxon>Fungi</taxon>
        <taxon>Dikarya</taxon>
        <taxon>Ascomycota</taxon>
        <taxon>Pezizomycotina</taxon>
        <taxon>Eurotiomycetes</taxon>
        <taxon>Eurotiomycetidae</taxon>
        <taxon>Eurotiales</taxon>
        <taxon>Aspergillaceae</taxon>
        <taxon>Aspergillus</taxon>
        <taxon>Aspergillus subgen. Nidulantes</taxon>
    </lineage>
</organism>
<name>A0A1L9PKX7_ASPVE</name>
<keyword evidence="2" id="KW-0521">NADP</keyword>
<comment type="similarity">
    <text evidence="1">Belongs to the short-chain dehydrogenases/reductases (SDR) family.</text>
</comment>
<sequence>MSLHLNGIALITGAGHGTGRESALGYAAEGVKGILLADTNYDAALDAAQESETVATNPAFTAVAIQVDMTDPSSIAGVISKAVKTFGRIDYYIDSTRARYASITATGSSEPDHTWQANAEGTLHCIHAVAQVMKSQSAGKYKYRGQVREAGRGSIVIVGAPRTDLGRDTVAEDAVLRLVRKAAVRLAAHGVRVNVVCPGLTDELDPVLNKKIDPLLMKSAVPMAREARPEEIADVALFLSCPRASYVAGAAWAVDGGMKVQIEATDEIGN</sequence>
<accession>A0A1L9PKX7</accession>
<dbReference type="SUPFAM" id="SSF51735">
    <property type="entry name" value="NAD(P)-binding Rossmann-fold domains"/>
    <property type="match status" value="1"/>
</dbReference>
<proteinExistence type="inferred from homology"/>
<dbReference type="GeneID" id="63724189"/>
<evidence type="ECO:0000256" key="1">
    <source>
        <dbReference type="ARBA" id="ARBA00006484"/>
    </source>
</evidence>
<dbReference type="Gene3D" id="3.40.50.720">
    <property type="entry name" value="NAD(P)-binding Rossmann-like Domain"/>
    <property type="match status" value="1"/>
</dbReference>
<dbReference type="STRING" id="1036611.A0A1L9PKX7"/>
<dbReference type="Proteomes" id="UP000184073">
    <property type="component" value="Unassembled WGS sequence"/>
</dbReference>
<dbReference type="RefSeq" id="XP_040667858.1">
    <property type="nucleotide sequence ID" value="XM_040808678.1"/>
</dbReference>
<dbReference type="InterPro" id="IPR036291">
    <property type="entry name" value="NAD(P)-bd_dom_sf"/>
</dbReference>
<protein>
    <submittedName>
        <fullName evidence="3">Uncharacterized protein</fullName>
    </submittedName>
</protein>
<reference evidence="4" key="1">
    <citation type="journal article" date="2017" name="Genome Biol.">
        <title>Comparative genomics reveals high biological diversity and specific adaptations in the industrially and medically important fungal genus Aspergillus.</title>
        <authorList>
            <person name="de Vries R.P."/>
            <person name="Riley R."/>
            <person name="Wiebenga A."/>
            <person name="Aguilar-Osorio G."/>
            <person name="Amillis S."/>
            <person name="Uchima C.A."/>
            <person name="Anderluh G."/>
            <person name="Asadollahi M."/>
            <person name="Askin M."/>
            <person name="Barry K."/>
            <person name="Battaglia E."/>
            <person name="Bayram O."/>
            <person name="Benocci T."/>
            <person name="Braus-Stromeyer S.A."/>
            <person name="Caldana C."/>
            <person name="Canovas D."/>
            <person name="Cerqueira G.C."/>
            <person name="Chen F."/>
            <person name="Chen W."/>
            <person name="Choi C."/>
            <person name="Clum A."/>
            <person name="Dos Santos R.A."/>
            <person name="Damasio A.R."/>
            <person name="Diallinas G."/>
            <person name="Emri T."/>
            <person name="Fekete E."/>
            <person name="Flipphi M."/>
            <person name="Freyberg S."/>
            <person name="Gallo A."/>
            <person name="Gournas C."/>
            <person name="Habgood R."/>
            <person name="Hainaut M."/>
            <person name="Harispe M.L."/>
            <person name="Henrissat B."/>
            <person name="Hilden K.S."/>
            <person name="Hope R."/>
            <person name="Hossain A."/>
            <person name="Karabika E."/>
            <person name="Karaffa L."/>
            <person name="Karanyi Z."/>
            <person name="Krasevec N."/>
            <person name="Kuo A."/>
            <person name="Kusch H."/>
            <person name="LaButti K."/>
            <person name="Lagendijk E.L."/>
            <person name="Lapidus A."/>
            <person name="Levasseur A."/>
            <person name="Lindquist E."/>
            <person name="Lipzen A."/>
            <person name="Logrieco A.F."/>
            <person name="MacCabe A."/>
            <person name="Maekelae M.R."/>
            <person name="Malavazi I."/>
            <person name="Melin P."/>
            <person name="Meyer V."/>
            <person name="Mielnichuk N."/>
            <person name="Miskei M."/>
            <person name="Molnar A.P."/>
            <person name="Mule G."/>
            <person name="Ngan C.Y."/>
            <person name="Orejas M."/>
            <person name="Orosz E."/>
            <person name="Ouedraogo J.P."/>
            <person name="Overkamp K.M."/>
            <person name="Park H.-S."/>
            <person name="Perrone G."/>
            <person name="Piumi F."/>
            <person name="Punt P.J."/>
            <person name="Ram A.F."/>
            <person name="Ramon A."/>
            <person name="Rauscher S."/>
            <person name="Record E."/>
            <person name="Riano-Pachon D.M."/>
            <person name="Robert V."/>
            <person name="Roehrig J."/>
            <person name="Ruller R."/>
            <person name="Salamov A."/>
            <person name="Salih N.S."/>
            <person name="Samson R.A."/>
            <person name="Sandor E."/>
            <person name="Sanguinetti M."/>
            <person name="Schuetze T."/>
            <person name="Sepcic K."/>
            <person name="Shelest E."/>
            <person name="Sherlock G."/>
            <person name="Sophianopoulou V."/>
            <person name="Squina F.M."/>
            <person name="Sun H."/>
            <person name="Susca A."/>
            <person name="Todd R.B."/>
            <person name="Tsang A."/>
            <person name="Unkles S.E."/>
            <person name="van de Wiele N."/>
            <person name="van Rossen-Uffink D."/>
            <person name="Oliveira J.V."/>
            <person name="Vesth T.C."/>
            <person name="Visser J."/>
            <person name="Yu J.-H."/>
            <person name="Zhou M."/>
            <person name="Andersen M.R."/>
            <person name="Archer D.B."/>
            <person name="Baker S.E."/>
            <person name="Benoit I."/>
            <person name="Brakhage A.A."/>
            <person name="Braus G.H."/>
            <person name="Fischer R."/>
            <person name="Frisvad J.C."/>
            <person name="Goldman G.H."/>
            <person name="Houbraken J."/>
            <person name="Oakley B."/>
            <person name="Pocsi I."/>
            <person name="Scazzocchio C."/>
            <person name="Seiboth B."/>
            <person name="vanKuyk P.A."/>
            <person name="Wortman J."/>
            <person name="Dyer P.S."/>
            <person name="Grigoriev I.V."/>
        </authorList>
    </citation>
    <scope>NUCLEOTIDE SEQUENCE [LARGE SCALE GENOMIC DNA]</scope>
    <source>
        <strain evidence="4">CBS 583.65</strain>
    </source>
</reference>
<dbReference type="PRINTS" id="PR00081">
    <property type="entry name" value="GDHRDH"/>
</dbReference>